<gene>
    <name evidence="2" type="ORF">Aru02nite_61020</name>
</gene>
<dbReference type="Pfam" id="PF01471">
    <property type="entry name" value="PG_binding_1"/>
    <property type="match status" value="1"/>
</dbReference>
<dbReference type="InterPro" id="IPR002477">
    <property type="entry name" value="Peptidoglycan-bd-like"/>
</dbReference>
<dbReference type="EMBL" id="BOMB01000040">
    <property type="protein sequence ID" value="GID15213.1"/>
    <property type="molecule type" value="Genomic_DNA"/>
</dbReference>
<proteinExistence type="predicted"/>
<dbReference type="RefSeq" id="WP_203663415.1">
    <property type="nucleotide sequence ID" value="NZ_BAAAZM010000005.1"/>
</dbReference>
<reference evidence="2" key="1">
    <citation type="submission" date="2021-01" db="EMBL/GenBank/DDBJ databases">
        <title>Whole genome shotgun sequence of Actinocatenispora rupis NBRC 107355.</title>
        <authorList>
            <person name="Komaki H."/>
            <person name="Tamura T."/>
        </authorList>
    </citation>
    <scope>NUCLEOTIDE SEQUENCE</scope>
    <source>
        <strain evidence="2">NBRC 107355</strain>
    </source>
</reference>
<dbReference type="Proteomes" id="UP000612808">
    <property type="component" value="Unassembled WGS sequence"/>
</dbReference>
<dbReference type="AlphaFoldDB" id="A0A8J3JHT4"/>
<keyword evidence="3" id="KW-1185">Reference proteome</keyword>
<evidence type="ECO:0000313" key="2">
    <source>
        <dbReference type="EMBL" id="GID15213.1"/>
    </source>
</evidence>
<dbReference type="InterPro" id="IPR036365">
    <property type="entry name" value="PGBD-like_sf"/>
</dbReference>
<protein>
    <recommendedName>
        <fullName evidence="1">Peptidoglycan binding-like domain-containing protein</fullName>
    </recommendedName>
</protein>
<organism evidence="2 3">
    <name type="scientific">Actinocatenispora rupis</name>
    <dbReference type="NCBI Taxonomy" id="519421"/>
    <lineage>
        <taxon>Bacteria</taxon>
        <taxon>Bacillati</taxon>
        <taxon>Actinomycetota</taxon>
        <taxon>Actinomycetes</taxon>
        <taxon>Micromonosporales</taxon>
        <taxon>Micromonosporaceae</taxon>
        <taxon>Actinocatenispora</taxon>
    </lineage>
</organism>
<comment type="caution">
    <text evidence="2">The sequence shown here is derived from an EMBL/GenBank/DDBJ whole genome shotgun (WGS) entry which is preliminary data.</text>
</comment>
<evidence type="ECO:0000313" key="3">
    <source>
        <dbReference type="Proteomes" id="UP000612808"/>
    </source>
</evidence>
<evidence type="ECO:0000259" key="1">
    <source>
        <dbReference type="Pfam" id="PF01471"/>
    </source>
</evidence>
<dbReference type="Gene3D" id="1.10.101.10">
    <property type="entry name" value="PGBD-like superfamily/PGBD"/>
    <property type="match status" value="1"/>
</dbReference>
<dbReference type="InterPro" id="IPR036366">
    <property type="entry name" value="PGBDSf"/>
</dbReference>
<name>A0A8J3JHT4_9ACTN</name>
<sequence>MSAMGNVRRLVVAVAGAMVDGAAAEVPPVEPGLAQELLVDAGLLRPGQVTGRFDLVTATAVRRFQAGAGLVSDGVVGPRTAQALSRAAADRRQLRALGLAA</sequence>
<feature type="domain" description="Peptidoglycan binding-like" evidence="1">
    <location>
        <begin position="33"/>
        <end position="84"/>
    </location>
</feature>
<accession>A0A8J3JHT4</accession>
<dbReference type="SUPFAM" id="SSF47090">
    <property type="entry name" value="PGBD-like"/>
    <property type="match status" value="1"/>
</dbReference>